<dbReference type="AlphaFoldDB" id="A0A7C3UQL7"/>
<dbReference type="GO" id="GO:0000287">
    <property type="term" value="F:magnesium ion binding"/>
    <property type="evidence" value="ECO:0007669"/>
    <property type="project" value="TreeGrafter"/>
</dbReference>
<dbReference type="SUPFAM" id="SSF51621">
    <property type="entry name" value="Phosphoenolpyruvate/pyruvate domain"/>
    <property type="match status" value="1"/>
</dbReference>
<comment type="pathway">
    <text evidence="1 7">Cofactor biosynthesis; (R)-pantothenate biosynthesis; (R)-pantoate from 3-methyl-2-oxobutanoate: step 1/2.</text>
</comment>
<comment type="similarity">
    <text evidence="2 7">Belongs to the PanB family.</text>
</comment>
<organism evidence="11">
    <name type="scientific">candidate division WOR-3 bacterium</name>
    <dbReference type="NCBI Taxonomy" id="2052148"/>
    <lineage>
        <taxon>Bacteria</taxon>
        <taxon>Bacteria division WOR-3</taxon>
    </lineage>
</organism>
<dbReference type="InterPro" id="IPR040442">
    <property type="entry name" value="Pyrv_kinase-like_dom_sf"/>
</dbReference>
<feature type="binding site" evidence="7 9">
    <location>
        <position position="112"/>
    </location>
    <ligand>
        <name>3-methyl-2-oxobutanoate</name>
        <dbReference type="ChEBI" id="CHEBI:11851"/>
    </ligand>
</feature>
<reference evidence="11" key="1">
    <citation type="journal article" date="2020" name="mSystems">
        <title>Genome- and Community-Level Interaction Insights into Carbon Utilization and Element Cycling Functions of Hydrothermarchaeota in Hydrothermal Sediment.</title>
        <authorList>
            <person name="Zhou Z."/>
            <person name="Liu Y."/>
            <person name="Xu W."/>
            <person name="Pan J."/>
            <person name="Luo Z.H."/>
            <person name="Li M."/>
        </authorList>
    </citation>
    <scope>NUCLEOTIDE SEQUENCE [LARGE SCALE GENOMIC DNA]</scope>
    <source>
        <strain evidence="11">SpSt-906</strain>
    </source>
</reference>
<feature type="binding site" evidence="7 10">
    <location>
        <position position="83"/>
    </location>
    <ligand>
        <name>Mg(2+)</name>
        <dbReference type="ChEBI" id="CHEBI:18420"/>
    </ligand>
</feature>
<keyword evidence="5 7" id="KW-0808">Transferase</keyword>
<dbReference type="EC" id="2.1.2.11" evidence="7"/>
<gene>
    <name evidence="7 11" type="primary">panB</name>
    <name evidence="11" type="ORF">ENX07_03355</name>
</gene>
<dbReference type="PIRSF" id="PIRSF000388">
    <property type="entry name" value="Pantoate_hydroxy_MeTrfase"/>
    <property type="match status" value="1"/>
</dbReference>
<dbReference type="NCBIfam" id="TIGR00222">
    <property type="entry name" value="panB"/>
    <property type="match status" value="1"/>
</dbReference>
<dbReference type="Pfam" id="PF02548">
    <property type="entry name" value="Pantoate_transf"/>
    <property type="match status" value="1"/>
</dbReference>
<dbReference type="NCBIfam" id="NF001452">
    <property type="entry name" value="PRK00311.1"/>
    <property type="match status" value="1"/>
</dbReference>
<evidence type="ECO:0000256" key="8">
    <source>
        <dbReference type="PIRSR" id="PIRSR000388-1"/>
    </source>
</evidence>
<comment type="subunit">
    <text evidence="3 7">Homodecamer; pentamer of dimers.</text>
</comment>
<keyword evidence="7" id="KW-0963">Cytoplasm</keyword>
<keyword evidence="11" id="KW-0489">Methyltransferase</keyword>
<name>A0A7C3UQL7_UNCW3</name>
<feature type="active site" description="Proton acceptor" evidence="7 8">
    <location>
        <position position="181"/>
    </location>
</feature>
<feature type="binding site" evidence="7 9">
    <location>
        <begin position="44"/>
        <end position="45"/>
    </location>
    <ligand>
        <name>3-methyl-2-oxobutanoate</name>
        <dbReference type="ChEBI" id="CHEBI:11851"/>
    </ligand>
</feature>
<proteinExistence type="inferred from homology"/>
<dbReference type="HAMAP" id="MF_00156">
    <property type="entry name" value="PanB"/>
    <property type="match status" value="1"/>
</dbReference>
<dbReference type="UniPathway" id="UPA00028">
    <property type="reaction ID" value="UER00003"/>
</dbReference>
<evidence type="ECO:0000256" key="9">
    <source>
        <dbReference type="PIRSR" id="PIRSR000388-2"/>
    </source>
</evidence>
<evidence type="ECO:0000256" key="3">
    <source>
        <dbReference type="ARBA" id="ARBA00011424"/>
    </source>
</evidence>
<evidence type="ECO:0000256" key="5">
    <source>
        <dbReference type="ARBA" id="ARBA00022679"/>
    </source>
</evidence>
<dbReference type="FunFam" id="3.20.20.60:FF:000003">
    <property type="entry name" value="3-methyl-2-oxobutanoate hydroxymethyltransferase"/>
    <property type="match status" value="1"/>
</dbReference>
<feature type="binding site" evidence="7 10">
    <location>
        <position position="44"/>
    </location>
    <ligand>
        <name>Mg(2+)</name>
        <dbReference type="ChEBI" id="CHEBI:18420"/>
    </ligand>
</feature>
<dbReference type="GO" id="GO:0005737">
    <property type="term" value="C:cytoplasm"/>
    <property type="evidence" value="ECO:0007669"/>
    <property type="project" value="UniProtKB-SubCell"/>
</dbReference>
<keyword evidence="7 10" id="KW-0479">Metal-binding</keyword>
<dbReference type="PANTHER" id="PTHR20881">
    <property type="entry name" value="3-METHYL-2-OXOBUTANOATE HYDROXYMETHYLTRANSFERASE"/>
    <property type="match status" value="1"/>
</dbReference>
<dbReference type="InterPro" id="IPR015813">
    <property type="entry name" value="Pyrv/PenolPyrv_kinase-like_dom"/>
</dbReference>
<dbReference type="PANTHER" id="PTHR20881:SF0">
    <property type="entry name" value="3-METHYL-2-OXOBUTANOATE HYDROXYMETHYLTRANSFERASE"/>
    <property type="match status" value="1"/>
</dbReference>
<keyword evidence="4 7" id="KW-0566">Pantothenate biosynthesis</keyword>
<evidence type="ECO:0000256" key="7">
    <source>
        <dbReference type="HAMAP-Rule" id="MF_00156"/>
    </source>
</evidence>
<dbReference type="Gene3D" id="3.20.20.60">
    <property type="entry name" value="Phosphoenolpyruvate-binding domains"/>
    <property type="match status" value="1"/>
</dbReference>
<dbReference type="GO" id="GO:0015940">
    <property type="term" value="P:pantothenate biosynthetic process"/>
    <property type="evidence" value="ECO:0007669"/>
    <property type="project" value="UniProtKB-UniRule"/>
</dbReference>
<comment type="caution">
    <text evidence="11">The sequence shown here is derived from an EMBL/GenBank/DDBJ whole genome shotgun (WGS) entry which is preliminary data.</text>
</comment>
<keyword evidence="7 10" id="KW-0460">Magnesium</keyword>
<protein>
    <recommendedName>
        <fullName evidence="7">3-methyl-2-oxobutanoate hydroxymethyltransferase</fullName>
        <ecNumber evidence="7">2.1.2.11</ecNumber>
    </recommendedName>
    <alternativeName>
        <fullName evidence="7">Ketopantoate hydroxymethyltransferase</fullName>
        <shortName evidence="7">KPHMT</shortName>
    </alternativeName>
</protein>
<dbReference type="GO" id="GO:0008168">
    <property type="term" value="F:methyltransferase activity"/>
    <property type="evidence" value="ECO:0007669"/>
    <property type="project" value="UniProtKB-KW"/>
</dbReference>
<sequence>MKITTKTLIKMKEKKEPIVALTAYDYPMAKILDEIGIEVILVGDSCANVFYGYETTLPIGMEEMLYHTRAVVRAVKRALVVADMPFLSYQTGLDEAVKNAGLFLKAGAQAVKIEGGEVCFPVIERLIKFGIPVMGHLGLTPQWVHQFGGYKLQAKTEEEKARLLKEAKELERLGCFSLVLEKIPFLVAKMVTEEIKIPTIGIGAGPFCDGQILVLQDLLGLFDTPKLKFVKQYANLNKIIKEAVKNYWEEVKKGEFPKEEHSFKEDEGC</sequence>
<feature type="binding site" evidence="7 10">
    <location>
        <position position="114"/>
    </location>
    <ligand>
        <name>Mg(2+)</name>
        <dbReference type="ChEBI" id="CHEBI:18420"/>
    </ligand>
</feature>
<accession>A0A7C3UQL7</accession>
<comment type="catalytic activity">
    <reaction evidence="7">
        <text>(6R)-5,10-methylene-5,6,7,8-tetrahydrofolate + 3-methyl-2-oxobutanoate + H2O = 2-dehydropantoate + (6S)-5,6,7,8-tetrahydrofolate</text>
        <dbReference type="Rhea" id="RHEA:11824"/>
        <dbReference type="ChEBI" id="CHEBI:11561"/>
        <dbReference type="ChEBI" id="CHEBI:11851"/>
        <dbReference type="ChEBI" id="CHEBI:15377"/>
        <dbReference type="ChEBI" id="CHEBI:15636"/>
        <dbReference type="ChEBI" id="CHEBI:57453"/>
        <dbReference type="EC" id="2.1.2.11"/>
    </reaction>
</comment>
<comment type="subcellular location">
    <subcellularLocation>
        <location evidence="7">Cytoplasm</location>
    </subcellularLocation>
</comment>
<evidence type="ECO:0000313" key="11">
    <source>
        <dbReference type="EMBL" id="HGE99090.1"/>
    </source>
</evidence>
<feature type="binding site" evidence="7 9">
    <location>
        <position position="83"/>
    </location>
    <ligand>
        <name>3-methyl-2-oxobutanoate</name>
        <dbReference type="ChEBI" id="CHEBI:11851"/>
    </ligand>
</feature>
<dbReference type="GO" id="GO:0003864">
    <property type="term" value="F:3-methyl-2-oxobutanoate hydroxymethyltransferase activity"/>
    <property type="evidence" value="ECO:0007669"/>
    <property type="project" value="UniProtKB-UniRule"/>
</dbReference>
<comment type="cofactor">
    <cofactor evidence="7 10">
        <name>Mg(2+)</name>
        <dbReference type="ChEBI" id="CHEBI:18420"/>
    </cofactor>
    <text evidence="7 10">Binds 1 Mg(2+) ion per subunit.</text>
</comment>
<evidence type="ECO:0000256" key="4">
    <source>
        <dbReference type="ARBA" id="ARBA00022655"/>
    </source>
</evidence>
<evidence type="ECO:0000256" key="10">
    <source>
        <dbReference type="PIRSR" id="PIRSR000388-3"/>
    </source>
</evidence>
<dbReference type="CDD" id="cd06557">
    <property type="entry name" value="KPHMT-like"/>
    <property type="match status" value="1"/>
</dbReference>
<dbReference type="EMBL" id="DTMQ01000019">
    <property type="protein sequence ID" value="HGE99090.1"/>
    <property type="molecule type" value="Genomic_DNA"/>
</dbReference>
<comment type="function">
    <text evidence="6 7">Catalyzes the reversible reaction in which hydroxymethyl group from 5,10-methylenetetrahydrofolate is transferred onto alpha-ketoisovalerate to form ketopantoate.</text>
</comment>
<dbReference type="InterPro" id="IPR003700">
    <property type="entry name" value="Pantoate_hydroxy_MeTrfase"/>
</dbReference>
<dbReference type="GO" id="GO:0032259">
    <property type="term" value="P:methylation"/>
    <property type="evidence" value="ECO:0007669"/>
    <property type="project" value="UniProtKB-KW"/>
</dbReference>
<evidence type="ECO:0000256" key="1">
    <source>
        <dbReference type="ARBA" id="ARBA00005033"/>
    </source>
</evidence>
<evidence type="ECO:0000256" key="6">
    <source>
        <dbReference type="ARBA" id="ARBA00056497"/>
    </source>
</evidence>
<evidence type="ECO:0000256" key="2">
    <source>
        <dbReference type="ARBA" id="ARBA00008676"/>
    </source>
</evidence>